<evidence type="ECO:0000313" key="2">
    <source>
        <dbReference type="Proteomes" id="UP000789396"/>
    </source>
</evidence>
<dbReference type="Proteomes" id="UP000789396">
    <property type="component" value="Unassembled WGS sequence"/>
</dbReference>
<comment type="caution">
    <text evidence="1">The sequence shown here is derived from an EMBL/GenBank/DDBJ whole genome shotgun (WGS) entry which is preliminary data.</text>
</comment>
<reference evidence="1" key="1">
    <citation type="submission" date="2021-06" db="EMBL/GenBank/DDBJ databases">
        <authorList>
            <person name="Kallberg Y."/>
            <person name="Tangrot J."/>
            <person name="Rosling A."/>
        </authorList>
    </citation>
    <scope>NUCLEOTIDE SEQUENCE</scope>
    <source>
        <strain evidence="1">IN212</strain>
    </source>
</reference>
<proteinExistence type="predicted"/>
<gene>
    <name evidence="1" type="ORF">RFULGI_LOCUS4175</name>
</gene>
<organism evidence="1 2">
    <name type="scientific">Racocetra fulgida</name>
    <dbReference type="NCBI Taxonomy" id="60492"/>
    <lineage>
        <taxon>Eukaryota</taxon>
        <taxon>Fungi</taxon>
        <taxon>Fungi incertae sedis</taxon>
        <taxon>Mucoromycota</taxon>
        <taxon>Glomeromycotina</taxon>
        <taxon>Glomeromycetes</taxon>
        <taxon>Diversisporales</taxon>
        <taxon>Gigasporaceae</taxon>
        <taxon>Racocetra</taxon>
    </lineage>
</organism>
<dbReference type="AlphaFoldDB" id="A0A9N9FIZ6"/>
<sequence>MDEKYMEDLVLKIPNSENNPLTFGTLFDCRQFKTSSSNLFTTMLTKKEYFNICPLKNKDYRLVYVKNIKDKLKILKIDGSVSVEVLSGIINIEGRGHYNNTFSKNVGEEQLICQYCQDDYYVELLPKASGLIDNTIKEQLINKTITATHIVSGITFGAEVNAEIRIKQNDTCQNASFRDYLIGSIHFGKVDASLKTKLEKLDTEMTSNYEMQISVNSRPPIQQEKPASIKQMFELIESVDTSIQKDPDYKFINITGVSIQFTLVPIYRFLKFEGEKFYKQLQDNALENFLIKLKKYQSSEYIKNHVLKKEPRLQFILSDNQSKLSKDILEFQKELRKKTEEDFKSVCDALRKYKIAQCTYKELFQKKQDYDKSDFSTEKVRDKIKSFVSYGRQELSIVCEKDATINIKYFTNLDKLEEWFNSRLSVKVLLRTSLSDSSNSTIHHLIEIADALQKQNIEVGIAFPSVLNDFSLEIKDYDDSKIYRGTKEILQVLEILNAAIGVGNPIKSRFYMLYALCFKIQFPIQDFTSLNKLISLVKINFNGYIAHNYIDSLQKIRDSKDGDFKFFVPLDATDTAFDAICEIKNISSKDCFSDVEWIFGVSGIPFSNAAPLILIFNGGKIKAVCLNKLDILILLQIFENKNFSVLSCSFLSHSFYPDRSKFSLEFIKTVDPTNIDMQNLDSVNLEIPFNQEPHKTLSDVLSIVRSASFGNDWDVISSIAHLATKNDNELKNLLTRHGWCTTDSKFKKIPEDLEKLNSQLKSLFKSRDSFFKKIDNAKDAVKYTREANDRISLRNLNQAIDSICNDKHCKCEFRDKLENLKENDIENRCNGYEKIFEQYSPFHITNLISLLEPMARPSKKESPDIFKGISNYIDRLPYNIEPYKSHWVDIKTLMDRKHLIDLTSLLAKLHNDPQLCKLHEQLNKISSIDNQNDIKNLFELLSEMRLTEEHKKYIWGNSRFLYLVTSNTPLAISTLFKSNDTKEFPTI</sequence>
<name>A0A9N9FIZ6_9GLOM</name>
<dbReference type="EMBL" id="CAJVPZ010004032">
    <property type="protein sequence ID" value="CAG8539918.1"/>
    <property type="molecule type" value="Genomic_DNA"/>
</dbReference>
<dbReference type="OrthoDB" id="8954335at2759"/>
<protein>
    <submittedName>
        <fullName evidence="1">14623_t:CDS:1</fullName>
    </submittedName>
</protein>
<evidence type="ECO:0000313" key="1">
    <source>
        <dbReference type="EMBL" id="CAG8539918.1"/>
    </source>
</evidence>
<accession>A0A9N9FIZ6</accession>
<keyword evidence="2" id="KW-1185">Reference proteome</keyword>